<dbReference type="InterPro" id="IPR054471">
    <property type="entry name" value="GPIID_WHD"/>
</dbReference>
<feature type="repeat" description="WD" evidence="3">
    <location>
        <begin position="1244"/>
        <end position="1285"/>
    </location>
</feature>
<keyword evidence="7" id="KW-1185">Reference proteome</keyword>
<dbReference type="PRINTS" id="PR00320">
    <property type="entry name" value="GPROTEINBRPT"/>
</dbReference>
<evidence type="ECO:0000256" key="1">
    <source>
        <dbReference type="ARBA" id="ARBA00022574"/>
    </source>
</evidence>
<evidence type="ECO:0000256" key="2">
    <source>
        <dbReference type="ARBA" id="ARBA00022737"/>
    </source>
</evidence>
<dbReference type="PANTHER" id="PTHR19848:SF8">
    <property type="entry name" value="F-BOX AND WD REPEAT DOMAIN CONTAINING 7"/>
    <property type="match status" value="1"/>
</dbReference>
<dbReference type="PROSITE" id="PS50837">
    <property type="entry name" value="NACHT"/>
    <property type="match status" value="1"/>
</dbReference>
<dbReference type="PROSITE" id="PS00678">
    <property type="entry name" value="WD_REPEATS_1"/>
    <property type="match status" value="2"/>
</dbReference>
<feature type="repeat" description="WD" evidence="3">
    <location>
        <begin position="950"/>
        <end position="991"/>
    </location>
</feature>
<feature type="compositionally biased region" description="Basic and acidic residues" evidence="4">
    <location>
        <begin position="18"/>
        <end position="29"/>
    </location>
</feature>
<feature type="repeat" description="WD" evidence="3">
    <location>
        <begin position="1328"/>
        <end position="1369"/>
    </location>
</feature>
<proteinExistence type="predicted"/>
<dbReference type="InterPro" id="IPR019775">
    <property type="entry name" value="WD40_repeat_CS"/>
</dbReference>
<feature type="domain" description="NACHT" evidence="5">
    <location>
        <begin position="418"/>
        <end position="642"/>
    </location>
</feature>
<evidence type="ECO:0000259" key="5">
    <source>
        <dbReference type="PROSITE" id="PS50837"/>
    </source>
</evidence>
<feature type="repeat" description="WD" evidence="3">
    <location>
        <begin position="1076"/>
        <end position="1117"/>
    </location>
</feature>
<dbReference type="InterPro" id="IPR056884">
    <property type="entry name" value="NPHP3-like_N"/>
</dbReference>
<dbReference type="Proteomes" id="UP001628179">
    <property type="component" value="Unassembled WGS sequence"/>
</dbReference>
<dbReference type="Pfam" id="PF00400">
    <property type="entry name" value="WD40"/>
    <property type="match status" value="12"/>
</dbReference>
<reference evidence="6 7" key="1">
    <citation type="submission" date="2024-09" db="EMBL/GenBank/DDBJ databases">
        <title>Itraconazole resistance in Madurella fahalii resulting from another homologue of gene encoding cytochrome P450 14-alpha sterol demethylase (CYP51).</title>
        <authorList>
            <person name="Yoshioka I."/>
            <person name="Fahal A.H."/>
            <person name="Kaneko S."/>
            <person name="Yaguchi T."/>
        </authorList>
    </citation>
    <scope>NUCLEOTIDE SEQUENCE [LARGE SCALE GENOMIC DNA]</scope>
    <source>
        <strain evidence="6 7">IFM 68171</strain>
    </source>
</reference>
<organism evidence="6 7">
    <name type="scientific">Madurella fahalii</name>
    <dbReference type="NCBI Taxonomy" id="1157608"/>
    <lineage>
        <taxon>Eukaryota</taxon>
        <taxon>Fungi</taxon>
        <taxon>Dikarya</taxon>
        <taxon>Ascomycota</taxon>
        <taxon>Pezizomycotina</taxon>
        <taxon>Sordariomycetes</taxon>
        <taxon>Sordariomycetidae</taxon>
        <taxon>Sordariales</taxon>
        <taxon>Sordariales incertae sedis</taxon>
        <taxon>Madurella</taxon>
    </lineage>
</organism>
<sequence length="1565" mass="173639">MPSGLRSLFRKGFHRRGSTKDREGSKEQEQDGCDVRTVTPATSPAPPERKDATQVSAASIVISRPVPLPEPTSPQRIPAATSRSTPWLPAAPATDSANIQLSANAECGTAGLPVQLWDRAYNDLKREEPELVDTYEKILSRQLEDGPGSAVPESQPNTIAQNNSDERRRQMTQLIYAGLDKTGRQAKVKEGLGVAMDVVLSARNIISSAIQAAPQAALAWTGICVALEILANPITATEANRRGIDYVVKRMDWYWSLSSTLLKDLPDHIGELSGVKRELETQVVGLYKALLSFQIKSVSTYYRNRGLVLFRDIIKLDNWDADLGAIQNAEKCFQYDAQAYTAQQATSHLEMLVSHARNQEIQQLSEKDQQCLKHLRLTNPRDDKARIERTKGGLLEDLYRWVLDNPDFQRWRDHPESRLLWIKGDPGKGKTMLLCGIINELDRGNTADTSYRNVAYFFCQATDNRINNATAVLRGLIYLLVDQQPSLLSYIRREYDCAGESLFKDANKWDALSRIFTSILRDPSLRTTHLVIDALDECVTDLPQLLDLVAQGSSELSRVKWIISSRNWPQIQERLETATNKEKLSLELNAKSVATAVNAFIRYKVGQLARLKNYDATTRDIVQDYLCSHAQDTFLWVALVCQELANISGWEVEEMLTTFPPGLDALYRRMMGQVRNSRSAKILKRILAAISIVRRPITLDELAAVVDMPNGVSGNYEALAEIVGLCGSFLTLRERTISFVHQSAKDFLLKEACHEIFPSGIEDMHYTIFSRSLQVMSQGLRRDIYSLGAPGFPIDEVKIPDPDPLAAIRYSSVYWINHLCDCNPKKNANRDLQDGGFIDVFLREKYLNWLEALSLQQSISKGVASMLGLEGLLEAGKEASLLIGRVRDACRFILYHKWAIENSPLQVYASALVFSPARSITRNQFENEEPKWIIRKPTMTDNWSACLQTLEGHSRSVWSVAWSHDARRLASASDDETVKIWDPVTGQCVSTLEGHSGWVRSVAWSPDAMQLASASGDNTVKIWDRATGQCVLTLEGHSRPVNSVAWSYDTTRLASASVDGTVKIWDLATSQCVSTFERHSGSVNSVAWSYDTTQLASASVDKTVKIWDLATGQCISTLEGHNDWVNSVAWSYDRTQLVSASGDETVKIWDPTTGYCILTLKGHNSWVNSVAWSYDTAWLASASHDNTVKIWDRATGQCVSTLEGHSGWVRSVAWSHDTTQLASASVDETVKIWDPATAQYISTLEGHSDWVESVAWSHDTAWLASASHDNTVKIWDRATGQCVSTLEGHSGWVRSVAWSYNTMQLASASVDETVKIWDPATGQCISTLEGHSDWVNFVAWSHNTTQLASASADKTVKIWDPVTGYCISTLKGHSGWVRSVAWSYDATRLASASVDETIKIWDPATGQCVSTLKGHSGWVRSVAWSHDKTRLASASGDETVKIWDPATGQCVSTLETGRVLYNLQFHESNPDLLHTELGTFDIRNVLNLVSGPASASPLLPVAVGYGLSSNGIWISYQGENLLWLPPEYRPSSSAISGRALSIGCSSGRILIFIFADSNPVTQQVS</sequence>
<dbReference type="RefSeq" id="XP_070918241.1">
    <property type="nucleotide sequence ID" value="XM_071062140.1"/>
</dbReference>
<feature type="repeat" description="WD" evidence="3">
    <location>
        <begin position="1370"/>
        <end position="1411"/>
    </location>
</feature>
<dbReference type="InterPro" id="IPR036322">
    <property type="entry name" value="WD40_repeat_dom_sf"/>
</dbReference>
<dbReference type="InterPro" id="IPR020472">
    <property type="entry name" value="WD40_PAC1"/>
</dbReference>
<dbReference type="CDD" id="cd00200">
    <property type="entry name" value="WD40"/>
    <property type="match status" value="2"/>
</dbReference>
<name>A0ABQ0GFP1_9PEZI</name>
<dbReference type="Gene3D" id="3.40.50.300">
    <property type="entry name" value="P-loop containing nucleotide triphosphate hydrolases"/>
    <property type="match status" value="1"/>
</dbReference>
<comment type="caution">
    <text evidence="6">The sequence shown here is derived from an EMBL/GenBank/DDBJ whole genome shotgun (WGS) entry which is preliminary data.</text>
</comment>
<dbReference type="SUPFAM" id="SSF52540">
    <property type="entry name" value="P-loop containing nucleoside triphosphate hydrolases"/>
    <property type="match status" value="2"/>
</dbReference>
<feature type="repeat" description="WD" evidence="3">
    <location>
        <begin position="992"/>
        <end position="1033"/>
    </location>
</feature>
<keyword evidence="1 3" id="KW-0853">WD repeat</keyword>
<dbReference type="Pfam" id="PF17100">
    <property type="entry name" value="NACHT_N"/>
    <property type="match status" value="1"/>
</dbReference>
<evidence type="ECO:0000256" key="3">
    <source>
        <dbReference type="PROSITE-ProRule" id="PRU00221"/>
    </source>
</evidence>
<dbReference type="PROSITE" id="PS50294">
    <property type="entry name" value="WD_REPEATS_REGION"/>
    <property type="match status" value="12"/>
</dbReference>
<dbReference type="InterPro" id="IPR001680">
    <property type="entry name" value="WD40_rpt"/>
</dbReference>
<feature type="repeat" description="WD" evidence="3">
    <location>
        <begin position="1160"/>
        <end position="1201"/>
    </location>
</feature>
<dbReference type="SMART" id="SM00320">
    <property type="entry name" value="WD40"/>
    <property type="match status" value="12"/>
</dbReference>
<dbReference type="InterPro" id="IPR031359">
    <property type="entry name" value="NACHT_N"/>
</dbReference>
<evidence type="ECO:0000313" key="7">
    <source>
        <dbReference type="Proteomes" id="UP001628179"/>
    </source>
</evidence>
<feature type="repeat" description="WD" evidence="3">
    <location>
        <begin position="1286"/>
        <end position="1327"/>
    </location>
</feature>
<keyword evidence="2" id="KW-0677">Repeat</keyword>
<feature type="region of interest" description="Disordered" evidence="4">
    <location>
        <begin position="143"/>
        <end position="166"/>
    </location>
</feature>
<feature type="repeat" description="WD" evidence="3">
    <location>
        <begin position="1202"/>
        <end position="1243"/>
    </location>
</feature>
<gene>
    <name evidence="6" type="ORF">MFIFM68171_06720</name>
</gene>
<dbReference type="GeneID" id="98177463"/>
<feature type="compositionally biased region" description="Polar residues" evidence="4">
    <location>
        <begin position="152"/>
        <end position="163"/>
    </location>
</feature>
<accession>A0ABQ0GFP1</accession>
<dbReference type="PANTHER" id="PTHR19848">
    <property type="entry name" value="WD40 REPEAT PROTEIN"/>
    <property type="match status" value="1"/>
</dbReference>
<dbReference type="Pfam" id="PF24883">
    <property type="entry name" value="NPHP3_N"/>
    <property type="match status" value="1"/>
</dbReference>
<dbReference type="InterPro" id="IPR015943">
    <property type="entry name" value="WD40/YVTN_repeat-like_dom_sf"/>
</dbReference>
<feature type="region of interest" description="Disordered" evidence="4">
    <location>
        <begin position="1"/>
        <end position="89"/>
    </location>
</feature>
<dbReference type="InterPro" id="IPR027417">
    <property type="entry name" value="P-loop_NTPase"/>
</dbReference>
<evidence type="ECO:0000313" key="6">
    <source>
        <dbReference type="EMBL" id="GAB1316510.1"/>
    </source>
</evidence>
<feature type="repeat" description="WD" evidence="3">
    <location>
        <begin position="1412"/>
        <end position="1453"/>
    </location>
</feature>
<dbReference type="EMBL" id="BAAFSV010000003">
    <property type="protein sequence ID" value="GAB1316510.1"/>
    <property type="molecule type" value="Genomic_DNA"/>
</dbReference>
<dbReference type="Pfam" id="PF22939">
    <property type="entry name" value="WHD_GPIID"/>
    <property type="match status" value="1"/>
</dbReference>
<feature type="repeat" description="WD" evidence="3">
    <location>
        <begin position="1034"/>
        <end position="1075"/>
    </location>
</feature>
<evidence type="ECO:0000256" key="4">
    <source>
        <dbReference type="SAM" id="MobiDB-lite"/>
    </source>
</evidence>
<feature type="compositionally biased region" description="Basic residues" evidence="4">
    <location>
        <begin position="8"/>
        <end position="17"/>
    </location>
</feature>
<protein>
    <submittedName>
        <fullName evidence="6">Beta transducin-like protein HET-D2Y</fullName>
    </submittedName>
</protein>
<dbReference type="Gene3D" id="2.130.10.10">
    <property type="entry name" value="YVTN repeat-like/Quinoprotein amine dehydrogenase"/>
    <property type="match status" value="6"/>
</dbReference>
<dbReference type="PROSITE" id="PS50082">
    <property type="entry name" value="WD_REPEATS_2"/>
    <property type="match status" value="12"/>
</dbReference>
<dbReference type="InterPro" id="IPR007111">
    <property type="entry name" value="NACHT_NTPase"/>
</dbReference>
<dbReference type="SUPFAM" id="SSF50978">
    <property type="entry name" value="WD40 repeat-like"/>
    <property type="match status" value="2"/>
</dbReference>
<feature type="repeat" description="WD" evidence="3">
    <location>
        <begin position="1118"/>
        <end position="1159"/>
    </location>
</feature>